<dbReference type="InterPro" id="IPR014922">
    <property type="entry name" value="YdhG-like"/>
</dbReference>
<name>A0ABU3VVQ2_9GAMM</name>
<dbReference type="SUPFAM" id="SSF159888">
    <property type="entry name" value="YdhG-like"/>
    <property type="match status" value="1"/>
</dbReference>
<proteinExistence type="predicted"/>
<dbReference type="RefSeq" id="WP_316973069.1">
    <property type="nucleotide sequence ID" value="NZ_JAWIIJ010000003.1"/>
</dbReference>
<evidence type="ECO:0000259" key="1">
    <source>
        <dbReference type="Pfam" id="PF08818"/>
    </source>
</evidence>
<accession>A0ABU3VVQ2</accession>
<reference evidence="2 3" key="1">
    <citation type="submission" date="2023-10" db="EMBL/GenBank/DDBJ databases">
        <title>Characteristics and mechanism of a salt-tolerant marine origin heterotrophic nitrifying- aerobic denitrifying bacteria Marinobacter xestospongiae HN1.</title>
        <authorList>
            <person name="Qi R."/>
        </authorList>
    </citation>
    <scope>NUCLEOTIDE SEQUENCE [LARGE SCALE GENOMIC DNA]</scope>
    <source>
        <strain evidence="2 3">HN1</strain>
    </source>
</reference>
<dbReference type="Pfam" id="PF08818">
    <property type="entry name" value="DUF1801"/>
    <property type="match status" value="1"/>
</dbReference>
<keyword evidence="3" id="KW-1185">Reference proteome</keyword>
<gene>
    <name evidence="2" type="ORF">RYS15_06220</name>
</gene>
<evidence type="ECO:0000313" key="3">
    <source>
        <dbReference type="Proteomes" id="UP001269819"/>
    </source>
</evidence>
<protein>
    <submittedName>
        <fullName evidence="2">DUF1801 domain-containing protein</fullName>
    </submittedName>
</protein>
<sequence>MTLELLARFASYPPDAQQQLARVRGLILVEAEAHSLGAVEETVKWGEASFRVKGGSTIRIDWKPKSPDVIKVFFHCQTRLVETFREVYPDAFEYEGNRALLIPLQSDTDDGPLRHCIELALKYQRLKHLPLLGA</sequence>
<feature type="domain" description="YdhG-like" evidence="1">
    <location>
        <begin position="17"/>
        <end position="120"/>
    </location>
</feature>
<comment type="caution">
    <text evidence="2">The sequence shown here is derived from an EMBL/GenBank/DDBJ whole genome shotgun (WGS) entry which is preliminary data.</text>
</comment>
<organism evidence="2 3">
    <name type="scientific">Marinobacter xestospongiae</name>
    <dbReference type="NCBI Taxonomy" id="994319"/>
    <lineage>
        <taxon>Bacteria</taxon>
        <taxon>Pseudomonadati</taxon>
        <taxon>Pseudomonadota</taxon>
        <taxon>Gammaproteobacteria</taxon>
        <taxon>Pseudomonadales</taxon>
        <taxon>Marinobacteraceae</taxon>
        <taxon>Marinobacter</taxon>
    </lineage>
</organism>
<evidence type="ECO:0000313" key="2">
    <source>
        <dbReference type="EMBL" id="MDV2078271.1"/>
    </source>
</evidence>
<dbReference type="EMBL" id="JAWIIJ010000003">
    <property type="protein sequence ID" value="MDV2078271.1"/>
    <property type="molecule type" value="Genomic_DNA"/>
</dbReference>
<dbReference type="Proteomes" id="UP001269819">
    <property type="component" value="Unassembled WGS sequence"/>
</dbReference>